<reference evidence="11" key="1">
    <citation type="journal article" date="2021" name="Science">
        <title>Hunting the eagle killer: A cyanobacterial neurotoxin causes vacuolar myelinopathy.</title>
        <authorList>
            <person name="Breinlinger S."/>
            <person name="Phillips T.J."/>
            <person name="Haram B.N."/>
            <person name="Mares J."/>
            <person name="Martinez Yerena J.A."/>
            <person name="Hrouzek P."/>
            <person name="Sobotka R."/>
            <person name="Henderson W.M."/>
            <person name="Schmieder P."/>
            <person name="Williams S.M."/>
            <person name="Lauderdale J.D."/>
            <person name="Wilde H.D."/>
            <person name="Gerrin W."/>
            <person name="Kust A."/>
            <person name="Washington J.W."/>
            <person name="Wagner C."/>
            <person name="Geier B."/>
            <person name="Liebeke M."/>
            <person name="Enke H."/>
            <person name="Niedermeyer T.H.J."/>
            <person name="Wilde S.B."/>
        </authorList>
    </citation>
    <scope>NUCLEOTIDE SEQUENCE [LARGE SCALE GENOMIC DNA]</scope>
    <source>
        <strain evidence="11">Thurmond2011</strain>
    </source>
</reference>
<dbReference type="RefSeq" id="WP_208341640.1">
    <property type="nucleotide sequence ID" value="NZ_CAWQFN010000001.1"/>
</dbReference>
<evidence type="ECO:0000256" key="6">
    <source>
        <dbReference type="ARBA" id="ARBA00023027"/>
    </source>
</evidence>
<dbReference type="Gene3D" id="3.90.25.10">
    <property type="entry name" value="UDP-galactose 4-epimerase, domain 1"/>
    <property type="match status" value="1"/>
</dbReference>
<organism evidence="10 11">
    <name type="scientific">Aetokthonos hydrillicola Thurmond2011</name>
    <dbReference type="NCBI Taxonomy" id="2712845"/>
    <lineage>
        <taxon>Bacteria</taxon>
        <taxon>Bacillati</taxon>
        <taxon>Cyanobacteriota</taxon>
        <taxon>Cyanophyceae</taxon>
        <taxon>Nostocales</taxon>
        <taxon>Hapalosiphonaceae</taxon>
        <taxon>Aetokthonos</taxon>
    </lineage>
</organism>
<dbReference type="Gene3D" id="3.40.50.720">
    <property type="entry name" value="NAD(P)-binding Rossmann-like Domain"/>
    <property type="match status" value="1"/>
</dbReference>
<dbReference type="NCBIfam" id="TIGR01181">
    <property type="entry name" value="dTDP_gluc_dehyt"/>
    <property type="match status" value="1"/>
</dbReference>
<evidence type="ECO:0000256" key="4">
    <source>
        <dbReference type="ARBA" id="ARBA00011990"/>
    </source>
</evidence>
<proteinExistence type="inferred from homology"/>
<dbReference type="SUPFAM" id="SSF51735">
    <property type="entry name" value="NAD(P)-binding Rossmann-fold domains"/>
    <property type="match status" value="1"/>
</dbReference>
<evidence type="ECO:0000256" key="7">
    <source>
        <dbReference type="ARBA" id="ARBA00023239"/>
    </source>
</evidence>
<dbReference type="AlphaFoldDB" id="A0AAP5M843"/>
<evidence type="ECO:0000256" key="1">
    <source>
        <dbReference type="ARBA" id="ARBA00001539"/>
    </source>
</evidence>
<comment type="caution">
    <text evidence="10">The sequence shown here is derived from an EMBL/GenBank/DDBJ whole genome shotgun (WGS) entry which is preliminary data.</text>
</comment>
<dbReference type="EMBL" id="JAALHA020000001">
    <property type="protein sequence ID" value="MDR9893193.1"/>
    <property type="molecule type" value="Genomic_DNA"/>
</dbReference>
<keyword evidence="6" id="KW-0520">NAD</keyword>
<sequence>MQTLLVTGGAGFIGANFVLQARKEKWANIINLDKLTYASNLLNLAQLNDDPNYHFVQGDIGTLELISYLLNQYQPDAIINFAAESHVDRSIHSPGAFIQTNIVGTFNLLETCRLYWEKLSSKRQQQFRFLHVSTDEVYGSLSQEDKPFREDTPYAPNSPYAASKAGSDHLVRAYFHTYGLPTLTTNCSNNYGPRQFPEKLIPLTILNALDGQSLPIYGDGQNIRDWLYVEDHCDALYLVLQQGRIGETYNIGGLNEQTNLAVVEKICEILDVLFPKSVIQHSSLMTFVKDRPGHDRRYAIDCGKIYRELGWQPKENFDSGLRKTIQWYVDNSDWVKHVRSGGYENWIKQNYGNRKAA</sequence>
<keyword evidence="7 8" id="KW-0456">Lyase</keyword>
<evidence type="ECO:0000256" key="5">
    <source>
        <dbReference type="ARBA" id="ARBA00016977"/>
    </source>
</evidence>
<gene>
    <name evidence="10" type="primary">rfbB</name>
    <name evidence="10" type="ORF">G7B40_001155</name>
</gene>
<evidence type="ECO:0000256" key="2">
    <source>
        <dbReference type="ARBA" id="ARBA00001911"/>
    </source>
</evidence>
<evidence type="ECO:0000259" key="9">
    <source>
        <dbReference type="Pfam" id="PF16363"/>
    </source>
</evidence>
<dbReference type="InterPro" id="IPR036291">
    <property type="entry name" value="NAD(P)-bd_dom_sf"/>
</dbReference>
<protein>
    <recommendedName>
        <fullName evidence="5 8">dTDP-glucose 4,6-dehydratase</fullName>
        <ecNumber evidence="4 8">4.2.1.46</ecNumber>
    </recommendedName>
</protein>
<name>A0AAP5M843_9CYAN</name>
<dbReference type="CDD" id="cd05246">
    <property type="entry name" value="dTDP_GD_SDR_e"/>
    <property type="match status" value="1"/>
</dbReference>
<dbReference type="InterPro" id="IPR016040">
    <property type="entry name" value="NAD(P)-bd_dom"/>
</dbReference>
<dbReference type="InterPro" id="IPR005888">
    <property type="entry name" value="dTDP_Gluc_deHydtase"/>
</dbReference>
<dbReference type="PANTHER" id="PTHR43000">
    <property type="entry name" value="DTDP-D-GLUCOSE 4,6-DEHYDRATASE-RELATED"/>
    <property type="match status" value="1"/>
</dbReference>
<dbReference type="Proteomes" id="UP000667802">
    <property type="component" value="Unassembled WGS sequence"/>
</dbReference>
<keyword evidence="11" id="KW-1185">Reference proteome</keyword>
<comment type="cofactor">
    <cofactor evidence="2 8">
        <name>NAD(+)</name>
        <dbReference type="ChEBI" id="CHEBI:57540"/>
    </cofactor>
</comment>
<dbReference type="GO" id="GO:0009225">
    <property type="term" value="P:nucleotide-sugar metabolic process"/>
    <property type="evidence" value="ECO:0007669"/>
    <property type="project" value="InterPro"/>
</dbReference>
<dbReference type="Pfam" id="PF16363">
    <property type="entry name" value="GDP_Man_Dehyd"/>
    <property type="match status" value="1"/>
</dbReference>
<dbReference type="EC" id="4.2.1.46" evidence="4 8"/>
<evidence type="ECO:0000256" key="8">
    <source>
        <dbReference type="RuleBase" id="RU004473"/>
    </source>
</evidence>
<evidence type="ECO:0000313" key="10">
    <source>
        <dbReference type="EMBL" id="MDR9893193.1"/>
    </source>
</evidence>
<dbReference type="GO" id="GO:0008460">
    <property type="term" value="F:dTDP-glucose 4,6-dehydratase activity"/>
    <property type="evidence" value="ECO:0007669"/>
    <property type="project" value="UniProtKB-EC"/>
</dbReference>
<comment type="similarity">
    <text evidence="3 8">Belongs to the NAD(P)-dependent epimerase/dehydratase family. dTDP-glucose dehydratase subfamily.</text>
</comment>
<evidence type="ECO:0000313" key="11">
    <source>
        <dbReference type="Proteomes" id="UP000667802"/>
    </source>
</evidence>
<accession>A0AAP5M843</accession>
<feature type="domain" description="NAD(P)-binding" evidence="9">
    <location>
        <begin position="5"/>
        <end position="324"/>
    </location>
</feature>
<comment type="catalytic activity">
    <reaction evidence="1 8">
        <text>dTDP-alpha-D-glucose = dTDP-4-dehydro-6-deoxy-alpha-D-glucose + H2O</text>
        <dbReference type="Rhea" id="RHEA:17221"/>
        <dbReference type="ChEBI" id="CHEBI:15377"/>
        <dbReference type="ChEBI" id="CHEBI:57477"/>
        <dbReference type="ChEBI" id="CHEBI:57649"/>
        <dbReference type="EC" id="4.2.1.46"/>
    </reaction>
</comment>
<evidence type="ECO:0000256" key="3">
    <source>
        <dbReference type="ARBA" id="ARBA00008178"/>
    </source>
</evidence>